<feature type="region of interest" description="Disordered" evidence="1">
    <location>
        <begin position="1"/>
        <end position="48"/>
    </location>
</feature>
<protein>
    <submittedName>
        <fullName evidence="3">Mediator of RNA polymerase II transcription subunit 30</fullName>
    </submittedName>
</protein>
<dbReference type="WBParaSite" id="Csp11.Scaffold629.g9204.t1">
    <property type="protein sequence ID" value="Csp11.Scaffold629.g9204.t1"/>
    <property type="gene ID" value="Csp11.Scaffold629.g9204"/>
</dbReference>
<name>A0A1I7UGW5_9PELO</name>
<evidence type="ECO:0000313" key="2">
    <source>
        <dbReference type="Proteomes" id="UP000095282"/>
    </source>
</evidence>
<evidence type="ECO:0000313" key="3">
    <source>
        <dbReference type="WBParaSite" id="Csp11.Scaffold629.g9204.t1"/>
    </source>
</evidence>
<reference evidence="3" key="1">
    <citation type="submission" date="2016-11" db="UniProtKB">
        <authorList>
            <consortium name="WormBaseParasite"/>
        </authorList>
    </citation>
    <scope>IDENTIFICATION</scope>
</reference>
<feature type="compositionally biased region" description="Polar residues" evidence="1">
    <location>
        <begin position="25"/>
        <end position="48"/>
    </location>
</feature>
<dbReference type="Proteomes" id="UP000095282">
    <property type="component" value="Unplaced"/>
</dbReference>
<evidence type="ECO:0000256" key="1">
    <source>
        <dbReference type="SAM" id="MobiDB-lite"/>
    </source>
</evidence>
<sequence>MSDIPPSQKPLSEDEPLPLLEISPNPNVQVQEPSASNGESTAVTNQNSIQTPGNEEMIQKLGSQWLSLIQTATGIQWNEPSTQQAKTERQLAVGAQVYSLFQTSYDVLMNKPVAQQAEAPTKPTFSQRMDELEATILSLNSELHRINEMVVFKGKDVGTSTSEI</sequence>
<keyword evidence="2" id="KW-1185">Reference proteome</keyword>
<accession>A0A1I7UGW5</accession>
<dbReference type="AlphaFoldDB" id="A0A1I7UGW5"/>
<organism evidence="2 3">
    <name type="scientific">Caenorhabditis tropicalis</name>
    <dbReference type="NCBI Taxonomy" id="1561998"/>
    <lineage>
        <taxon>Eukaryota</taxon>
        <taxon>Metazoa</taxon>
        <taxon>Ecdysozoa</taxon>
        <taxon>Nematoda</taxon>
        <taxon>Chromadorea</taxon>
        <taxon>Rhabditida</taxon>
        <taxon>Rhabditina</taxon>
        <taxon>Rhabditomorpha</taxon>
        <taxon>Rhabditoidea</taxon>
        <taxon>Rhabditidae</taxon>
        <taxon>Peloderinae</taxon>
        <taxon>Caenorhabditis</taxon>
    </lineage>
</organism>
<proteinExistence type="predicted"/>